<feature type="transmembrane region" description="Helical" evidence="2">
    <location>
        <begin position="20"/>
        <end position="43"/>
    </location>
</feature>
<dbReference type="Proteomes" id="UP000887572">
    <property type="component" value="Unplaced"/>
</dbReference>
<reference evidence="4" key="1">
    <citation type="submission" date="2022-11" db="UniProtKB">
        <authorList>
            <consortium name="WormBaseParasite"/>
        </authorList>
    </citation>
    <scope>IDENTIFICATION</scope>
</reference>
<dbReference type="GO" id="GO:0016020">
    <property type="term" value="C:membrane"/>
    <property type="evidence" value="ECO:0007669"/>
    <property type="project" value="InterPro"/>
</dbReference>
<keyword evidence="2" id="KW-1133">Transmembrane helix</keyword>
<proteinExistence type="inferred from homology"/>
<organism evidence="3 4">
    <name type="scientific">Globodera rostochiensis</name>
    <name type="common">Golden nematode worm</name>
    <name type="synonym">Heterodera rostochiensis</name>
    <dbReference type="NCBI Taxonomy" id="31243"/>
    <lineage>
        <taxon>Eukaryota</taxon>
        <taxon>Metazoa</taxon>
        <taxon>Ecdysozoa</taxon>
        <taxon>Nematoda</taxon>
        <taxon>Chromadorea</taxon>
        <taxon>Rhabditida</taxon>
        <taxon>Tylenchina</taxon>
        <taxon>Tylenchomorpha</taxon>
        <taxon>Tylenchoidea</taxon>
        <taxon>Heteroderidae</taxon>
        <taxon>Heteroderinae</taxon>
        <taxon>Globodera</taxon>
    </lineage>
</organism>
<evidence type="ECO:0000256" key="1">
    <source>
        <dbReference type="ARBA" id="ARBA00006803"/>
    </source>
</evidence>
<evidence type="ECO:0000256" key="2">
    <source>
        <dbReference type="SAM" id="Phobius"/>
    </source>
</evidence>
<feature type="transmembrane region" description="Helical" evidence="2">
    <location>
        <begin position="55"/>
        <end position="76"/>
    </location>
</feature>
<dbReference type="PANTHER" id="PTHR47518:SF11">
    <property type="entry name" value="SERPENTINE RECEPTOR, CLASS E (EPSILON)-RELATED"/>
    <property type="match status" value="1"/>
</dbReference>
<evidence type="ECO:0000313" key="3">
    <source>
        <dbReference type="Proteomes" id="UP000887572"/>
    </source>
</evidence>
<protein>
    <submittedName>
        <fullName evidence="4">Gustatory receptor</fullName>
    </submittedName>
</protein>
<dbReference type="Pfam" id="PF03125">
    <property type="entry name" value="Sre"/>
    <property type="match status" value="1"/>
</dbReference>
<accession>A0A914H8B4</accession>
<dbReference type="PANTHER" id="PTHR47518">
    <property type="entry name" value="SERPENTINE RECEPTOR CLASS EPSILON-13-RELATED"/>
    <property type="match status" value="1"/>
</dbReference>
<sequence>MCGDLFWSENEFRNQFFVEFLFSCPLFFQMLCGHLIMLERLFATVCASRYEKCSGFVFSISWILILVLITIFNIYVKNEEESVNPEDIGLKGSAFGCTLFSLIASFFLALISLAEFLFFAYLWHYNKSEYSNQSGQTVLNANYQLTKQYQHLENIRTTRQLGPTLFIYFLIQLITAFEQAFEYFFYIADEYPQEIISQSNQLIMTLLGLIIELSIIIFHPILRQNFIDLLDRILPIKIVRPNRVAPALELAVAGSLEPRTSQQMDKHFVLLKNTPKELRLGLISLKLLEIGVFKCDQRPPRSRRIFAVLMAITEFDVPLLHREVRDNSRPFD</sequence>
<keyword evidence="2" id="KW-0812">Transmembrane</keyword>
<dbReference type="GO" id="GO:0007606">
    <property type="term" value="P:sensory perception of chemical stimulus"/>
    <property type="evidence" value="ECO:0007669"/>
    <property type="project" value="InterPro"/>
</dbReference>
<name>A0A914H8B4_GLORO</name>
<evidence type="ECO:0000313" key="4">
    <source>
        <dbReference type="WBParaSite" id="Gr19_v10_g14165.t1"/>
    </source>
</evidence>
<comment type="similarity">
    <text evidence="1">Belongs to the nematode receptor-like protein sre family.</text>
</comment>
<feature type="transmembrane region" description="Helical" evidence="2">
    <location>
        <begin position="202"/>
        <end position="222"/>
    </location>
</feature>
<keyword evidence="2" id="KW-0472">Membrane</keyword>
<dbReference type="InterPro" id="IPR052854">
    <property type="entry name" value="Serpentine_rcpt_epsilon"/>
</dbReference>
<feature type="transmembrane region" description="Helical" evidence="2">
    <location>
        <begin position="165"/>
        <end position="187"/>
    </location>
</feature>
<dbReference type="WBParaSite" id="Gr19_v10_g14165.t1">
    <property type="protein sequence ID" value="Gr19_v10_g14165.t1"/>
    <property type="gene ID" value="Gr19_v10_g14165"/>
</dbReference>
<dbReference type="InterPro" id="IPR004151">
    <property type="entry name" value="7TM_GPCR_serpentine_rcpt_Sre"/>
</dbReference>
<dbReference type="AlphaFoldDB" id="A0A914H8B4"/>
<feature type="transmembrane region" description="Helical" evidence="2">
    <location>
        <begin position="99"/>
        <end position="123"/>
    </location>
</feature>
<keyword evidence="3" id="KW-1185">Reference proteome</keyword>